<dbReference type="EMBL" id="LAJE02000183">
    <property type="protein sequence ID" value="OEO30846.1"/>
    <property type="molecule type" value="Genomic_DNA"/>
</dbReference>
<dbReference type="RefSeq" id="WP_069909967.1">
    <property type="nucleotide sequence ID" value="NZ_LAJE02000183.1"/>
</dbReference>
<reference evidence="1 2" key="1">
    <citation type="journal article" date="2015" name="Genome Announc.">
        <title>Genome Assemblies of Three Soil-Associated Devosia species: D. insulae, D. limi, and D. soli.</title>
        <authorList>
            <person name="Hassan Y.I."/>
            <person name="Lepp D."/>
            <person name="Zhou T."/>
        </authorList>
    </citation>
    <scope>NUCLEOTIDE SEQUENCE [LARGE SCALE GENOMIC DNA]</scope>
    <source>
        <strain evidence="1 2">DS-56</strain>
    </source>
</reference>
<dbReference type="SUPFAM" id="SSF51395">
    <property type="entry name" value="FMN-linked oxidoreductases"/>
    <property type="match status" value="1"/>
</dbReference>
<organism evidence="1 2">
    <name type="scientific">Devosia insulae DS-56</name>
    <dbReference type="NCBI Taxonomy" id="1116389"/>
    <lineage>
        <taxon>Bacteria</taxon>
        <taxon>Pseudomonadati</taxon>
        <taxon>Pseudomonadota</taxon>
        <taxon>Alphaproteobacteria</taxon>
        <taxon>Hyphomicrobiales</taxon>
        <taxon>Devosiaceae</taxon>
        <taxon>Devosia</taxon>
    </lineage>
</organism>
<dbReference type="OrthoDB" id="3527348at2"/>
<protein>
    <recommendedName>
        <fullName evidence="3">Thiamine phosphate synthase/TenI domain-containing protein</fullName>
    </recommendedName>
</protein>
<evidence type="ECO:0000313" key="2">
    <source>
        <dbReference type="Proteomes" id="UP000095463"/>
    </source>
</evidence>
<name>A0A1E5XQG5_9HYPH</name>
<accession>A0A1E5XQG5</accession>
<dbReference type="AlphaFoldDB" id="A0A1E5XQG5"/>
<proteinExistence type="predicted"/>
<gene>
    <name evidence="1" type="ORF">VW23_019260</name>
</gene>
<comment type="caution">
    <text evidence="1">The sequence shown here is derived from an EMBL/GenBank/DDBJ whole genome shotgun (WGS) entry which is preliminary data.</text>
</comment>
<evidence type="ECO:0008006" key="3">
    <source>
        <dbReference type="Google" id="ProtNLM"/>
    </source>
</evidence>
<keyword evidence="2" id="KW-1185">Reference proteome</keyword>
<dbReference type="Proteomes" id="UP000095463">
    <property type="component" value="Unassembled WGS sequence"/>
</dbReference>
<evidence type="ECO:0000313" key="1">
    <source>
        <dbReference type="EMBL" id="OEO30846.1"/>
    </source>
</evidence>
<sequence length="224" mass="23694">MIEAAMRAGELPVLVSLGRHDLDLAKAAVDAGVFGLKFHLNAYHRASGTTFGSFADERGFIEALAKLGKPMLVMSGQETQPSLDELEALADYGVEGWNIYLKHVQPHMLQSRLKPILALDSDSGQADIDAIRAIPGAMVEASIGRFAEYGQPLNEADLTRFAEIVTMAGRPVIAPSQKRFTAADAPRLKAAGIGAILVGVVVTGLEPEGLRRAVAPIVAAARAA</sequence>